<evidence type="ECO:0000256" key="1">
    <source>
        <dbReference type="ARBA" id="ARBA00009171"/>
    </source>
</evidence>
<name>A0A8X6XTX6_9ARAC</name>
<dbReference type="GO" id="GO:0042795">
    <property type="term" value="P:snRNA transcription by RNA polymerase II"/>
    <property type="evidence" value="ECO:0007669"/>
    <property type="project" value="TreeGrafter"/>
</dbReference>
<reference evidence="5" key="1">
    <citation type="submission" date="2020-08" db="EMBL/GenBank/DDBJ databases">
        <title>Multicomponent nature underlies the extraordinary mechanical properties of spider dragline silk.</title>
        <authorList>
            <person name="Kono N."/>
            <person name="Nakamura H."/>
            <person name="Mori M."/>
            <person name="Yoshida Y."/>
            <person name="Ohtoshi R."/>
            <person name="Malay A.D."/>
            <person name="Moran D.A.P."/>
            <person name="Tomita M."/>
            <person name="Numata K."/>
            <person name="Arakawa K."/>
        </authorList>
    </citation>
    <scope>NUCLEOTIDE SEQUENCE</scope>
</reference>
<comment type="caution">
    <text evidence="5">The sequence shown here is derived from an EMBL/GenBank/DDBJ whole genome shotgun (WGS) entry which is preliminary data.</text>
</comment>
<dbReference type="AlphaFoldDB" id="A0A8X6XTX6"/>
<proteinExistence type="inferred from homology"/>
<dbReference type="InterPro" id="IPR031176">
    <property type="entry name" value="ELL/occludin"/>
</dbReference>
<feature type="coiled-coil region" evidence="3">
    <location>
        <begin position="276"/>
        <end position="303"/>
    </location>
</feature>
<feature type="domain" description="OCEL" evidence="4">
    <location>
        <begin position="226"/>
        <end position="335"/>
    </location>
</feature>
<dbReference type="PANTHER" id="PTHR23288">
    <property type="entry name" value="OCCLUDIN AND RNA POLYMERASE II ELONGATION FACTOR ELL"/>
    <property type="match status" value="1"/>
</dbReference>
<comment type="similarity">
    <text evidence="1 2">Belongs to the ELL/occludin family.</text>
</comment>
<keyword evidence="3" id="KW-0175">Coiled coil</keyword>
<dbReference type="SUPFAM" id="SSF144292">
    <property type="entry name" value="occludin/ELL-like"/>
    <property type="match status" value="1"/>
</dbReference>
<dbReference type="Gene3D" id="6.10.140.340">
    <property type="match status" value="1"/>
</dbReference>
<dbReference type="InterPro" id="IPR010844">
    <property type="entry name" value="Occludin_ELL"/>
</dbReference>
<evidence type="ECO:0000259" key="4">
    <source>
        <dbReference type="PROSITE" id="PS51980"/>
    </source>
</evidence>
<dbReference type="GO" id="GO:0008023">
    <property type="term" value="C:transcription elongation factor complex"/>
    <property type="evidence" value="ECO:0007669"/>
    <property type="project" value="TreeGrafter"/>
</dbReference>
<sequence>MNANKISPLRELDGMYSLSLKNPVIVPLHKKFPDTLHKVKSFNCNYSVKNKTRKNSSIKPFIYSPSMLLKKPSVKVSIPIEYSDGIYKVSSILRASKPMSEAKNDGRVSQIKSVSISSNKKNDLKFNMTVNSLKNSDLPYLKIYPHKISPLKEDFFKECTSDEILINKTYGNVECNPQFSSVSKSPIYNSGEVALWNKSENSSTVEFPMEWDNLDWGIDDYYQDITDYKKYYSKIYSKEQRDNYYDDYTAELEEYQKLHARILNIKRPFEDLRLCLSTCQRETEEYKEIYNRLEEKYKAYEKDHNYIYTRLRSNHLYKKLSYIKKLIKEFDEMKLWEKNNKEINNWKKVKCTSN</sequence>
<dbReference type="Pfam" id="PF07303">
    <property type="entry name" value="Occludin_ELL"/>
    <property type="match status" value="1"/>
</dbReference>
<dbReference type="EMBL" id="BMAV01012183">
    <property type="protein sequence ID" value="GFY58619.1"/>
    <property type="molecule type" value="Genomic_DNA"/>
</dbReference>
<accession>A0A8X6XTX6</accession>
<evidence type="ECO:0000256" key="3">
    <source>
        <dbReference type="SAM" id="Coils"/>
    </source>
</evidence>
<evidence type="ECO:0000313" key="6">
    <source>
        <dbReference type="Proteomes" id="UP000886998"/>
    </source>
</evidence>
<evidence type="ECO:0000313" key="5">
    <source>
        <dbReference type="EMBL" id="GFY58619.1"/>
    </source>
</evidence>
<dbReference type="PANTHER" id="PTHR23288:SF17">
    <property type="entry name" value="RNA POLYMERASE II ELONGATION FACTOR ELL"/>
    <property type="match status" value="1"/>
</dbReference>
<evidence type="ECO:0000256" key="2">
    <source>
        <dbReference type="PROSITE-ProRule" id="PRU01324"/>
    </source>
</evidence>
<dbReference type="PROSITE" id="PS51980">
    <property type="entry name" value="OCEL"/>
    <property type="match status" value="1"/>
</dbReference>
<organism evidence="5 6">
    <name type="scientific">Trichonephila inaurata madagascariensis</name>
    <dbReference type="NCBI Taxonomy" id="2747483"/>
    <lineage>
        <taxon>Eukaryota</taxon>
        <taxon>Metazoa</taxon>
        <taxon>Ecdysozoa</taxon>
        <taxon>Arthropoda</taxon>
        <taxon>Chelicerata</taxon>
        <taxon>Arachnida</taxon>
        <taxon>Araneae</taxon>
        <taxon>Araneomorphae</taxon>
        <taxon>Entelegynae</taxon>
        <taxon>Araneoidea</taxon>
        <taxon>Nephilidae</taxon>
        <taxon>Trichonephila</taxon>
        <taxon>Trichonephila inaurata</taxon>
    </lineage>
</organism>
<dbReference type="GO" id="GO:0032968">
    <property type="term" value="P:positive regulation of transcription elongation by RNA polymerase II"/>
    <property type="evidence" value="ECO:0007669"/>
    <property type="project" value="TreeGrafter"/>
</dbReference>
<dbReference type="Proteomes" id="UP000886998">
    <property type="component" value="Unassembled WGS sequence"/>
</dbReference>
<gene>
    <name evidence="5" type="ORF">TNIN_377851</name>
</gene>
<protein>
    <recommendedName>
        <fullName evidence="4">OCEL domain-containing protein</fullName>
    </recommendedName>
</protein>
<keyword evidence="6" id="KW-1185">Reference proteome</keyword>
<dbReference type="GO" id="GO:0000987">
    <property type="term" value="F:cis-regulatory region sequence-specific DNA binding"/>
    <property type="evidence" value="ECO:0007669"/>
    <property type="project" value="TreeGrafter"/>
</dbReference>
<dbReference type="OrthoDB" id="6433770at2759"/>